<proteinExistence type="predicted"/>
<keyword evidence="6" id="KW-0227">DNA damage</keyword>
<protein>
    <recommendedName>
        <fullName evidence="1">DNA-directed DNA polymerase</fullName>
        <ecNumber evidence="1">2.7.7.7</ecNumber>
    </recommendedName>
</protein>
<dbReference type="PANTHER" id="PTHR32294">
    <property type="entry name" value="DNA POLYMERASE III SUBUNIT ALPHA"/>
    <property type="match status" value="1"/>
</dbReference>
<evidence type="ECO:0000256" key="6">
    <source>
        <dbReference type="ARBA" id="ARBA00022763"/>
    </source>
</evidence>
<dbReference type="Pfam" id="PF02811">
    <property type="entry name" value="PHP"/>
    <property type="match status" value="1"/>
</dbReference>
<keyword evidence="12" id="KW-1185">Reference proteome</keyword>
<dbReference type="GO" id="GO:0003887">
    <property type="term" value="F:DNA-directed DNA polymerase activity"/>
    <property type="evidence" value="ECO:0007669"/>
    <property type="project" value="UniProtKB-EC"/>
</dbReference>
<evidence type="ECO:0000256" key="8">
    <source>
        <dbReference type="ARBA" id="ARBA00023204"/>
    </source>
</evidence>
<comment type="caution">
    <text evidence="11">The sequence shown here is derived from an EMBL/GenBank/DDBJ whole genome shotgun (WGS) entry which is preliminary data.</text>
</comment>
<dbReference type="InterPro" id="IPR029460">
    <property type="entry name" value="DNAPol_HHH"/>
</dbReference>
<dbReference type="EC" id="2.7.7.7" evidence="1"/>
<dbReference type="InterPro" id="IPR004805">
    <property type="entry name" value="DnaE2/DnaE/PolC"/>
</dbReference>
<comment type="catalytic activity">
    <reaction evidence="9">
        <text>DNA(n) + a 2'-deoxyribonucleoside 5'-triphosphate = DNA(n+1) + diphosphate</text>
        <dbReference type="Rhea" id="RHEA:22508"/>
        <dbReference type="Rhea" id="RHEA-COMP:17339"/>
        <dbReference type="Rhea" id="RHEA-COMP:17340"/>
        <dbReference type="ChEBI" id="CHEBI:33019"/>
        <dbReference type="ChEBI" id="CHEBI:61560"/>
        <dbReference type="ChEBI" id="CHEBI:173112"/>
        <dbReference type="EC" id="2.7.7.7"/>
    </reaction>
</comment>
<dbReference type="Pfam" id="PF07733">
    <property type="entry name" value="DNA_pol3_alpha"/>
    <property type="match status" value="1"/>
</dbReference>
<evidence type="ECO:0000256" key="1">
    <source>
        <dbReference type="ARBA" id="ARBA00012417"/>
    </source>
</evidence>
<dbReference type="Pfam" id="PF14579">
    <property type="entry name" value="HHH_6"/>
    <property type="match status" value="1"/>
</dbReference>
<sequence>MSTFTHLHVASFFSAHHGTSSPEELVAQAVAQGAHAAAITDRDVLSGAVRHVRACIQHGVDPIVGVELSLAASSRPSPEHSAPFGRGVLLAHGNTRGAGWAMLCRAVSAAHTPPRGRKPANWQPQLALDRLAALITGEAGPVGALLLGPESAPAQALQRGEWKLAERMLRRLATTFPGALTLEVVCHLTTPGHATSLQQAARWLELAHHLDLPAVLSNHVRYRVPDEAVTADVLAANGTLTPLRPDIGGLNAQAWLKSPQRMEALAQLLVDRAALPRDATSALLEGTERLAGRCVLSPRDDLAWQMPKTPEPEVIGIREEPNRALSNRCEAAFSARLGDLSGCARTRAQQRLRDELVTISGFGFATYFLAVADVTDLIRSRGIRVQARGSGAGSLVNYLLGISPVNPLEHDLLFERFLGQQRSTLPDIDLDVESARRHEIYRAIFRRYGDTRVSLLGMQSRYRARGATRDAGRALGISDEHIDLIAKQLWRLNARDLRSALQNNPELQRLSASLGGLPQAELLLDLAERLDRLPRHLSMHPCGVLLGDDTLLSVTPVQPSGIGLPMSQFDKDDIDDLGLLKLDVLGVRMQSSLAYTVHEITRLHGDELASAGGLPEDAPYLASGTLALNDIPHDDEATLRMIRSTHTLGMFQIESPGQRELIGKMQPTAYEDLIADISLFRPGPMKGNMVAPYLDVRHGIRSAEYLRPEFIPFLRETHGVVVYHEQLIRILSFCMGIGYAEADELRRQMSHQLTEVERRFRAASAAQRDEDRRPRFQPAEIDRIWSVVAGFGSFGFCKAHGAAFALTTWQSAWLKTHFPAEFFAGLLTHDPGMYPKRLLVGDARRLGIPILPVDINRSARTWTVERVRATPAGVPTRPGDLGIRVALAEVQGMTEAELTRILAERPFHSLGDVWERARPSRRLAERLAMVGAFDALEHTSVQADIPVLPSRGELIARVRELAAQRKRPRVPRADELQLPLDFDAVHAVELPQSGRAQASSERTRERVQAELEVLSIDLSEHLIESYRPLLDELGVTPAAKLLELRNRTEVMVAGVRVATQTPPMRSGKRVVFVSVDDGTGCADAAFFEEAQQHTGSALFNSKLLVIAGTTRRTGARGVSLQADRAWDLAELWQEWRRRHAA</sequence>
<dbReference type="InterPro" id="IPR004013">
    <property type="entry name" value="PHP_dom"/>
</dbReference>
<dbReference type="InterPro" id="IPR003141">
    <property type="entry name" value="Pol/His_phosphatase_N"/>
</dbReference>
<dbReference type="CDD" id="cd04485">
    <property type="entry name" value="DnaE_OBF"/>
    <property type="match status" value="1"/>
</dbReference>
<keyword evidence="2" id="KW-0963">Cytoplasm</keyword>
<evidence type="ECO:0000256" key="7">
    <source>
        <dbReference type="ARBA" id="ARBA00022932"/>
    </source>
</evidence>
<dbReference type="InterPro" id="IPR041931">
    <property type="entry name" value="DNA_pol3_alpha_thumb_dom"/>
</dbReference>
<dbReference type="Gene3D" id="3.20.20.140">
    <property type="entry name" value="Metal-dependent hydrolases"/>
    <property type="match status" value="1"/>
</dbReference>
<evidence type="ECO:0000256" key="5">
    <source>
        <dbReference type="ARBA" id="ARBA00022705"/>
    </source>
</evidence>
<feature type="domain" description="Polymerase/histidinol phosphatase N-terminal" evidence="10">
    <location>
        <begin position="5"/>
        <end position="72"/>
    </location>
</feature>
<reference evidence="11 12" key="1">
    <citation type="submission" date="2022-04" db="EMBL/GenBank/DDBJ databases">
        <title>Human microbiome associated bacterial genomes.</title>
        <authorList>
            <person name="Sandstrom S."/>
            <person name="Salamzade R."/>
            <person name="Kalan L.R."/>
        </authorList>
    </citation>
    <scope>NUCLEOTIDE SEQUENCE [LARGE SCALE GENOMIC DNA]</scope>
    <source>
        <strain evidence="12">p3-SID1799</strain>
    </source>
</reference>
<dbReference type="Gene3D" id="1.10.150.870">
    <property type="match status" value="1"/>
</dbReference>
<organism evidence="11 12">
    <name type="scientific">Pseudoclavibacter albus</name>
    <dbReference type="NCBI Taxonomy" id="272241"/>
    <lineage>
        <taxon>Bacteria</taxon>
        <taxon>Bacillati</taxon>
        <taxon>Actinomycetota</taxon>
        <taxon>Actinomycetes</taxon>
        <taxon>Micrococcales</taxon>
        <taxon>Microbacteriaceae</taxon>
        <taxon>Pseudoclavibacter</taxon>
    </lineage>
</organism>
<name>A0ABT2HV18_9MICO</name>
<keyword evidence="7" id="KW-0239">DNA-directed DNA polymerase</keyword>
<dbReference type="CDD" id="cd07431">
    <property type="entry name" value="PHP_PolIIIA"/>
    <property type="match status" value="1"/>
</dbReference>
<gene>
    <name evidence="11" type="primary">dnaE</name>
    <name evidence="11" type="ORF">M3D15_02230</name>
</gene>
<accession>A0ABT2HV18</accession>
<dbReference type="InterPro" id="IPR011708">
    <property type="entry name" value="DNA_pol3_alpha_NTPase_dom"/>
</dbReference>
<dbReference type="SUPFAM" id="SSF89550">
    <property type="entry name" value="PHP domain-like"/>
    <property type="match status" value="1"/>
</dbReference>
<dbReference type="Pfam" id="PF17657">
    <property type="entry name" value="DNA_pol3_finger"/>
    <property type="match status" value="1"/>
</dbReference>
<evidence type="ECO:0000259" key="10">
    <source>
        <dbReference type="SMART" id="SM00481"/>
    </source>
</evidence>
<evidence type="ECO:0000256" key="4">
    <source>
        <dbReference type="ARBA" id="ARBA00022695"/>
    </source>
</evidence>
<evidence type="ECO:0000256" key="9">
    <source>
        <dbReference type="ARBA" id="ARBA00049244"/>
    </source>
</evidence>
<dbReference type="RefSeq" id="WP_260103791.1">
    <property type="nucleotide sequence ID" value="NZ_JALXSQ010000005.1"/>
</dbReference>
<keyword evidence="8" id="KW-0234">DNA repair</keyword>
<dbReference type="InterPro" id="IPR016195">
    <property type="entry name" value="Pol/histidinol_Pase-like"/>
</dbReference>
<evidence type="ECO:0000313" key="12">
    <source>
        <dbReference type="Proteomes" id="UP001525379"/>
    </source>
</evidence>
<evidence type="ECO:0000313" key="11">
    <source>
        <dbReference type="EMBL" id="MCT2042163.1"/>
    </source>
</evidence>
<dbReference type="InterPro" id="IPR040982">
    <property type="entry name" value="DNA_pol3_finger"/>
</dbReference>
<dbReference type="Proteomes" id="UP001525379">
    <property type="component" value="Unassembled WGS sequence"/>
</dbReference>
<evidence type="ECO:0000256" key="3">
    <source>
        <dbReference type="ARBA" id="ARBA00022679"/>
    </source>
</evidence>
<keyword evidence="3 11" id="KW-0808">Transferase</keyword>
<keyword evidence="4 11" id="KW-0548">Nucleotidyltransferase</keyword>
<dbReference type="Gene3D" id="1.10.10.1600">
    <property type="entry name" value="Bacterial DNA polymerase III alpha subunit, thumb domain"/>
    <property type="match status" value="1"/>
</dbReference>
<keyword evidence="5" id="KW-0235">DNA replication</keyword>
<dbReference type="NCBIfam" id="TIGR00594">
    <property type="entry name" value="polc"/>
    <property type="match status" value="1"/>
</dbReference>
<dbReference type="PANTHER" id="PTHR32294:SF4">
    <property type="entry name" value="ERROR-PRONE DNA POLYMERASE"/>
    <property type="match status" value="1"/>
</dbReference>
<dbReference type="EMBL" id="JALXSQ010000005">
    <property type="protein sequence ID" value="MCT2042163.1"/>
    <property type="molecule type" value="Genomic_DNA"/>
</dbReference>
<dbReference type="SMART" id="SM00481">
    <property type="entry name" value="POLIIIAc"/>
    <property type="match status" value="1"/>
</dbReference>
<evidence type="ECO:0000256" key="2">
    <source>
        <dbReference type="ARBA" id="ARBA00022490"/>
    </source>
</evidence>